<dbReference type="AlphaFoldDB" id="A0A3Q0SCR1"/>
<sequence>CAAFMSSSVVKYIAILSVSSDHDEYRPPVWKSYCKYQYDIFPAHTLSF</sequence>
<accession>A0A3Q0SCR1</accession>
<keyword evidence="2" id="KW-1185">Reference proteome</keyword>
<reference evidence="1" key="2">
    <citation type="submission" date="2025-09" db="UniProtKB">
        <authorList>
            <consortium name="Ensembl"/>
        </authorList>
    </citation>
    <scope>IDENTIFICATION</scope>
</reference>
<dbReference type="Proteomes" id="UP000261340">
    <property type="component" value="Unplaced"/>
</dbReference>
<protein>
    <submittedName>
        <fullName evidence="1">Uncharacterized protein</fullName>
    </submittedName>
</protein>
<name>A0A3Q0SCR1_AMPCI</name>
<organism evidence="1 2">
    <name type="scientific">Amphilophus citrinellus</name>
    <name type="common">Midas cichlid</name>
    <name type="synonym">Cichlasoma citrinellum</name>
    <dbReference type="NCBI Taxonomy" id="61819"/>
    <lineage>
        <taxon>Eukaryota</taxon>
        <taxon>Metazoa</taxon>
        <taxon>Chordata</taxon>
        <taxon>Craniata</taxon>
        <taxon>Vertebrata</taxon>
        <taxon>Euteleostomi</taxon>
        <taxon>Actinopterygii</taxon>
        <taxon>Neopterygii</taxon>
        <taxon>Teleostei</taxon>
        <taxon>Neoteleostei</taxon>
        <taxon>Acanthomorphata</taxon>
        <taxon>Ovalentaria</taxon>
        <taxon>Cichlomorphae</taxon>
        <taxon>Cichliformes</taxon>
        <taxon>Cichlidae</taxon>
        <taxon>New World cichlids</taxon>
        <taxon>Cichlasomatinae</taxon>
        <taxon>Heroini</taxon>
        <taxon>Amphilophus</taxon>
    </lineage>
</organism>
<proteinExistence type="predicted"/>
<evidence type="ECO:0000313" key="2">
    <source>
        <dbReference type="Proteomes" id="UP000261340"/>
    </source>
</evidence>
<dbReference type="Ensembl" id="ENSACIT00000023281.1">
    <property type="protein sequence ID" value="ENSACIP00000022679.1"/>
    <property type="gene ID" value="ENSACIG00000017657.1"/>
</dbReference>
<reference evidence="1" key="1">
    <citation type="submission" date="2025-08" db="UniProtKB">
        <authorList>
            <consortium name="Ensembl"/>
        </authorList>
    </citation>
    <scope>IDENTIFICATION</scope>
</reference>
<evidence type="ECO:0000313" key="1">
    <source>
        <dbReference type="Ensembl" id="ENSACIP00000022679.1"/>
    </source>
</evidence>